<organism evidence="3">
    <name type="scientific">Tepidanaerobacter syntrophicus</name>
    <dbReference type="NCBI Taxonomy" id="224999"/>
    <lineage>
        <taxon>Bacteria</taxon>
        <taxon>Bacillati</taxon>
        <taxon>Bacillota</taxon>
        <taxon>Clostridia</taxon>
        <taxon>Thermosediminibacterales</taxon>
        <taxon>Tepidanaerobacteraceae</taxon>
        <taxon>Tepidanaerobacter</taxon>
    </lineage>
</organism>
<evidence type="ECO:0000313" key="3">
    <source>
        <dbReference type="EMBL" id="GAQ25280.1"/>
    </source>
</evidence>
<keyword evidence="3" id="KW-0238">DNA-binding</keyword>
<gene>
    <name evidence="3" type="ORF">TSYNT_7299</name>
</gene>
<dbReference type="Pfam" id="PF13309">
    <property type="entry name" value="HTH_22"/>
    <property type="match status" value="1"/>
</dbReference>
<proteinExistence type="predicted"/>
<protein>
    <submittedName>
        <fullName evidence="3">Transcriptional regulator YheO, contains PAS and DNA-binding HTH domains</fullName>
    </submittedName>
</protein>
<dbReference type="InterPro" id="IPR013559">
    <property type="entry name" value="YheO"/>
</dbReference>
<name>A0A0U9HEM3_9FIRM</name>
<dbReference type="RefSeq" id="WP_202859736.1">
    <property type="nucleotide sequence ID" value="NZ_DF977001.1"/>
</dbReference>
<evidence type="ECO:0000259" key="2">
    <source>
        <dbReference type="Pfam" id="PF13309"/>
    </source>
</evidence>
<feature type="domain" description="Transcriptional regulator DauR-like HTH" evidence="2">
    <location>
        <begin position="149"/>
        <end position="208"/>
    </location>
</feature>
<dbReference type="GO" id="GO:0003677">
    <property type="term" value="F:DNA binding"/>
    <property type="evidence" value="ECO:0007669"/>
    <property type="project" value="UniProtKB-KW"/>
</dbReference>
<dbReference type="Gene3D" id="3.30.450.20">
    <property type="entry name" value="PAS domain"/>
    <property type="match status" value="1"/>
</dbReference>
<dbReference type="InterPro" id="IPR039446">
    <property type="entry name" value="DauR-like"/>
</dbReference>
<dbReference type="STRING" id="224999.GCA_001485475_01295"/>
<feature type="domain" description="YheO-like" evidence="1">
    <location>
        <begin position="10"/>
        <end position="120"/>
    </location>
</feature>
<dbReference type="EMBL" id="DF977001">
    <property type="protein sequence ID" value="GAQ25280.1"/>
    <property type="molecule type" value="Genomic_DNA"/>
</dbReference>
<dbReference type="PANTHER" id="PTHR35568:SF1">
    <property type="entry name" value="TRANSCRIPTIONAL REGULATOR DAUR"/>
    <property type="match status" value="1"/>
</dbReference>
<accession>A0A0U9HEM3</accession>
<evidence type="ECO:0000313" key="4">
    <source>
        <dbReference type="Proteomes" id="UP000062160"/>
    </source>
</evidence>
<dbReference type="PANTHER" id="PTHR35568">
    <property type="entry name" value="TRANSCRIPTIONAL REGULATOR DAUR"/>
    <property type="match status" value="1"/>
</dbReference>
<evidence type="ECO:0000259" key="1">
    <source>
        <dbReference type="Pfam" id="PF08348"/>
    </source>
</evidence>
<sequence length="225" mass="26172">MNNIQEEKKFFTQLLNMLEQHLGGDTEIVLHDLKHDYDKTIVDIRNGHITNRKIGGVGSNLGLEVLRGTVKDGNRYNYITRLKDNRVIRSSSMYIRNEDNEVIGSICINTDITESLKFEEFLRQYNNYNINEYLDNEIFVSEVNQLLEHILCEGERIIGKPAAIMTREEKIEFLKYIDSKGAFLITKSGERVQEFLGISKYTMYNYLDIARKNDLETEAEIETKS</sequence>
<dbReference type="InterPro" id="IPR039445">
    <property type="entry name" value="DauR-like_HTH"/>
</dbReference>
<reference evidence="3" key="1">
    <citation type="journal article" date="2016" name="Genome Announc.">
        <title>Draft Genome Sequence of the Syntrophic Lactate-Degrading Bacterium Tepidanaerobacter syntrophicus JLT.</title>
        <authorList>
            <person name="Matsuura N."/>
            <person name="Ohashi A."/>
            <person name="Tourlousse D.M."/>
            <person name="Sekiguchi Y."/>
        </authorList>
    </citation>
    <scope>NUCLEOTIDE SEQUENCE [LARGE SCALE GENOMIC DNA]</scope>
    <source>
        <strain evidence="3">JL</strain>
    </source>
</reference>
<dbReference type="Pfam" id="PF08348">
    <property type="entry name" value="PAS_6"/>
    <property type="match status" value="1"/>
</dbReference>
<dbReference type="AlphaFoldDB" id="A0A0U9HEM3"/>
<keyword evidence="4" id="KW-1185">Reference proteome</keyword>
<dbReference type="Proteomes" id="UP000062160">
    <property type="component" value="Unassembled WGS sequence"/>
</dbReference>